<evidence type="ECO:0000256" key="2">
    <source>
        <dbReference type="ARBA" id="ARBA00023015"/>
    </source>
</evidence>
<keyword evidence="2" id="KW-0805">Transcription regulation</keyword>
<keyword evidence="4" id="KW-0804">Transcription</keyword>
<dbReference type="EMBL" id="AFOY02000015">
    <property type="protein sequence ID" value="EXF92703.1"/>
    <property type="molecule type" value="Genomic_DNA"/>
</dbReference>
<dbReference type="InterPro" id="IPR000847">
    <property type="entry name" value="LysR_HTH_N"/>
</dbReference>
<dbReference type="PATRIC" id="fig|1042209.11.peg.2948"/>
<dbReference type="PROSITE" id="PS50931">
    <property type="entry name" value="HTH_LYSR"/>
    <property type="match status" value="1"/>
</dbReference>
<dbReference type="Gene3D" id="3.40.190.290">
    <property type="match status" value="1"/>
</dbReference>
<dbReference type="InterPro" id="IPR005119">
    <property type="entry name" value="LysR_subst-bd"/>
</dbReference>
<dbReference type="eggNOG" id="COG0583">
    <property type="taxonomic scope" value="Bacteria"/>
</dbReference>
<dbReference type="Gene3D" id="1.10.10.10">
    <property type="entry name" value="Winged helix-like DNA-binding domain superfamily/Winged helix DNA-binding domain"/>
    <property type="match status" value="1"/>
</dbReference>
<dbReference type="HOGENOM" id="CLU_039613_6_0_6"/>
<dbReference type="FunFam" id="1.10.10.10:FF:000001">
    <property type="entry name" value="LysR family transcriptional regulator"/>
    <property type="match status" value="1"/>
</dbReference>
<organism evidence="6 7">
    <name type="scientific">Pseudomonas fluorescens HK44</name>
    <dbReference type="NCBI Taxonomy" id="1042209"/>
    <lineage>
        <taxon>Bacteria</taxon>
        <taxon>Pseudomonadati</taxon>
        <taxon>Pseudomonadota</taxon>
        <taxon>Gammaproteobacteria</taxon>
        <taxon>Pseudomonadales</taxon>
        <taxon>Pseudomonadaceae</taxon>
        <taxon>Pseudomonas</taxon>
    </lineage>
</organism>
<dbReference type="GO" id="GO:0003677">
    <property type="term" value="F:DNA binding"/>
    <property type="evidence" value="ECO:0007669"/>
    <property type="project" value="UniProtKB-KW"/>
</dbReference>
<dbReference type="OrthoDB" id="5914299at2"/>
<evidence type="ECO:0000313" key="7">
    <source>
        <dbReference type="Proteomes" id="UP000022611"/>
    </source>
</evidence>
<comment type="similarity">
    <text evidence="1">Belongs to the LysR transcriptional regulatory family.</text>
</comment>
<dbReference type="RefSeq" id="WP_019691102.1">
    <property type="nucleotide sequence ID" value="NZ_AFOY02000015.1"/>
</dbReference>
<accession>A0A010SNK6</accession>
<dbReference type="GO" id="GO:0003700">
    <property type="term" value="F:DNA-binding transcription factor activity"/>
    <property type="evidence" value="ECO:0007669"/>
    <property type="project" value="InterPro"/>
</dbReference>
<dbReference type="SUPFAM" id="SSF46785">
    <property type="entry name" value="Winged helix' DNA-binding domain"/>
    <property type="match status" value="1"/>
</dbReference>
<dbReference type="PANTHER" id="PTHR30419:SF8">
    <property type="entry name" value="NITROGEN ASSIMILATION TRANSCRIPTIONAL ACTIVATOR-RELATED"/>
    <property type="match status" value="1"/>
</dbReference>
<dbReference type="Proteomes" id="UP000022611">
    <property type="component" value="Unassembled WGS sequence"/>
</dbReference>
<dbReference type="InterPro" id="IPR050950">
    <property type="entry name" value="HTH-type_LysR_regulators"/>
</dbReference>
<dbReference type="Pfam" id="PF00126">
    <property type="entry name" value="HTH_1"/>
    <property type="match status" value="1"/>
</dbReference>
<keyword evidence="3" id="KW-0238">DNA-binding</keyword>
<evidence type="ECO:0000313" key="6">
    <source>
        <dbReference type="EMBL" id="EXF92703.1"/>
    </source>
</evidence>
<dbReference type="SUPFAM" id="SSF53850">
    <property type="entry name" value="Periplasmic binding protein-like II"/>
    <property type="match status" value="1"/>
</dbReference>
<evidence type="ECO:0000256" key="4">
    <source>
        <dbReference type="ARBA" id="ARBA00023163"/>
    </source>
</evidence>
<proteinExistence type="inferred from homology"/>
<gene>
    <name evidence="6" type="ORF">HK44_002990</name>
</gene>
<dbReference type="InterPro" id="IPR036388">
    <property type="entry name" value="WH-like_DNA-bd_sf"/>
</dbReference>
<sequence length="310" mass="34611">MTWTTRLRLRHLQLLICLAETGSISDAARTANTTQPGLSKWLKDLEEDAGATLFERHARGLRPTAQGELLINHVRRILSEIERAQSNMDALNEGNAPSISIGTSPASAPSLVPDAIGYFLAMHPRAHVSLQENTMNVLLERLELGQLDMVIGRLDNYRPRSTLHSQMLFREPMLVIARIGHPLAMRSHLDWSDLSAFDWILWPEGTPIRQRLDTALSNAGLKPLPSRVESSSLMANLRLLQTSDMLSAASGRVAEHFTRSGLIRTLDFEMEAEGYIGICWRDEPYIDSTVLDFRECLIKASHPQGQASAR</sequence>
<comment type="caution">
    <text evidence="6">The sequence shown here is derived from an EMBL/GenBank/DDBJ whole genome shotgun (WGS) entry which is preliminary data.</text>
</comment>
<dbReference type="PRINTS" id="PR00039">
    <property type="entry name" value="HTHLYSR"/>
</dbReference>
<evidence type="ECO:0000259" key="5">
    <source>
        <dbReference type="PROSITE" id="PS50931"/>
    </source>
</evidence>
<evidence type="ECO:0000256" key="3">
    <source>
        <dbReference type="ARBA" id="ARBA00023125"/>
    </source>
</evidence>
<feature type="domain" description="HTH lysR-type" evidence="5">
    <location>
        <begin position="7"/>
        <end position="64"/>
    </location>
</feature>
<name>A0A010SNK6_PSEFL</name>
<dbReference type="PANTHER" id="PTHR30419">
    <property type="entry name" value="HTH-TYPE TRANSCRIPTIONAL REGULATOR YBHD"/>
    <property type="match status" value="1"/>
</dbReference>
<dbReference type="Pfam" id="PF03466">
    <property type="entry name" value="LysR_substrate"/>
    <property type="match status" value="1"/>
</dbReference>
<dbReference type="GO" id="GO:0005829">
    <property type="term" value="C:cytosol"/>
    <property type="evidence" value="ECO:0007669"/>
    <property type="project" value="TreeGrafter"/>
</dbReference>
<protein>
    <submittedName>
        <fullName evidence="6">LysR family transcriptional regulator</fullName>
    </submittedName>
</protein>
<evidence type="ECO:0000256" key="1">
    <source>
        <dbReference type="ARBA" id="ARBA00009437"/>
    </source>
</evidence>
<dbReference type="AlphaFoldDB" id="A0A010SNK6"/>
<dbReference type="InterPro" id="IPR036390">
    <property type="entry name" value="WH_DNA-bd_sf"/>
</dbReference>
<reference evidence="6 7" key="1">
    <citation type="journal article" date="2011" name="J. Bacteriol.">
        <title>Draft genome sequence of the polycyclic aromatic hydrocarbon-degrading, genetically engineered bioluminescent bioreporter Pseudomonas fluorescens HK44.</title>
        <authorList>
            <person name="Chauhan A."/>
            <person name="Layton A.C."/>
            <person name="Williams D.E."/>
            <person name="Smartt A.E."/>
            <person name="Ripp S."/>
            <person name="Karpinets T.V."/>
            <person name="Brown S.D."/>
            <person name="Sayler G.S."/>
        </authorList>
    </citation>
    <scope>NUCLEOTIDE SEQUENCE [LARGE SCALE GENOMIC DNA]</scope>
    <source>
        <strain evidence="6 7">HK44</strain>
    </source>
</reference>